<reference evidence="2" key="2">
    <citation type="journal article" date="2018" name="Mol. Plant Microbe Interact.">
        <title>Genome sequence resources for the wheat stripe rust pathogen (Puccinia striiformis f. sp. tritici) and the barley stripe rust pathogen (Puccinia striiformis f. sp. hordei).</title>
        <authorList>
            <person name="Xia C."/>
            <person name="Wang M."/>
            <person name="Yin C."/>
            <person name="Cornejo O.E."/>
            <person name="Hulbert S.H."/>
            <person name="Chen X."/>
        </authorList>
    </citation>
    <scope>NUCLEOTIDE SEQUENCE [LARGE SCALE GENOMIC DNA]</scope>
    <source>
        <strain evidence="2">93-210</strain>
    </source>
</reference>
<reference evidence="1 2" key="3">
    <citation type="journal article" date="2022" name="Microbiol. Spectr.">
        <title>Folding features and dynamics of 3D genome architecture in plant fungal pathogens.</title>
        <authorList>
            <person name="Xia C."/>
        </authorList>
    </citation>
    <scope>NUCLEOTIDE SEQUENCE [LARGE SCALE GENOMIC DNA]</scope>
    <source>
        <strain evidence="1 2">93-210</strain>
    </source>
</reference>
<keyword evidence="2" id="KW-1185">Reference proteome</keyword>
<organism evidence="1 2">
    <name type="scientific">Puccinia striiformis f. sp. tritici</name>
    <dbReference type="NCBI Taxonomy" id="168172"/>
    <lineage>
        <taxon>Eukaryota</taxon>
        <taxon>Fungi</taxon>
        <taxon>Dikarya</taxon>
        <taxon>Basidiomycota</taxon>
        <taxon>Pucciniomycotina</taxon>
        <taxon>Pucciniomycetes</taxon>
        <taxon>Pucciniales</taxon>
        <taxon>Pucciniaceae</taxon>
        <taxon>Puccinia</taxon>
    </lineage>
</organism>
<gene>
    <name evidence="1" type="ORF">MJO28_007283</name>
</gene>
<evidence type="ECO:0000313" key="2">
    <source>
        <dbReference type="Proteomes" id="UP001060170"/>
    </source>
</evidence>
<evidence type="ECO:0000313" key="1">
    <source>
        <dbReference type="EMBL" id="KAI7951599.1"/>
    </source>
</evidence>
<comment type="caution">
    <text evidence="1">The sequence shown here is derived from an EMBL/GenBank/DDBJ whole genome shotgun (WGS) entry which is preliminary data.</text>
</comment>
<sequence length="987" mass="113631">MPAERIDISSGDAYQRARRRLYAERNAATLARLNRRAARDRELEEILETAEQSVINVFDPRESENLDHHHQQDNHQHQQDEHHHEAGNVGGQGGVDDDDAEWVTLEEDQPDEVDLAIASEKARRQQQAKEVNWKTLTALLHPIYMKLRNATQNWTASNSYDTFTVCPETCLRKKNRQVDLIDVHRQRRSIIQFCECTKDGVRLLQHGYLAGSPVKPVTAFSLPLLILHNCLWNNCNVNALPFTNALTQWLEPRSQRLRTKGGKHARQLRKPFTAVVDLFRLLEDMTTEVVHSILKLTNQQILAWTSCPACFGPSSLNSTQYSDLMKNRLELCLDGNFQHRHQSKAGRNYQRIRTPRIFLKQSFVDRVSQEIVQAETQDMTPEQTDRCTDAHKAANDKQNESTWKGCDDTGLMGCCCRHDTVVHLANIFKSGEQRQFPMALIKRVLADIEPDRPVGFLYDIGCSMDKYINIRRLIPQDRPRIKFATLVFHAYAHNWACQLDYHPRFNESWGLSDGEGLERLWSYLSPLVSPLRYATRNHRLAAIAHRTKHHNERSIVQLAYWMRRKFTRALKRRQEWEAQRQFSQEHATGEDDRRKRLVALYKRQETLDILRASLQDESIFLLSPDRARAVVAAIVDAATFIQTETVELTRSGDLDVTDPEEQKVRLLVWDAKSALYAEAVYLQAESQPLRDPHLMGSHLGTHGKEKVTRAINARDASGKLLVEAFNREYQIFKDNYTDARFTHSHIHPLTYKEFKKFPLDHHFWNDELYYHSTAPWSIDPDVREGINGVLLLQRIKEEFELIAQEVACSMGWAIALHHDICTIITQARSSINLLNNNGTPDLTFIDYVQLGDFSPVEKLRVIGEELQTRLLAHQTLVEEWSPDIEWLWNRCQPLENRGRISEWHALMTEVQRHIPQEFPAPAEVEGAVEGIDDALEAAVVDVGNNDGEDGWISDEGEGNVNNNNDNLDDDEDDVDTNELVQNDPNTQ</sequence>
<name>A0ACC0EFN6_9BASI</name>
<reference evidence="2" key="1">
    <citation type="journal article" date="2018" name="BMC Genomics">
        <title>Genomic insights into host adaptation between the wheat stripe rust pathogen (Puccinia striiformis f. sp. tritici) and the barley stripe rust pathogen (Puccinia striiformis f. sp. hordei).</title>
        <authorList>
            <person name="Xia C."/>
            <person name="Wang M."/>
            <person name="Yin C."/>
            <person name="Cornejo O.E."/>
            <person name="Hulbert S.H."/>
            <person name="Chen X."/>
        </authorList>
    </citation>
    <scope>NUCLEOTIDE SEQUENCE [LARGE SCALE GENOMIC DNA]</scope>
    <source>
        <strain evidence="2">93-210</strain>
    </source>
</reference>
<dbReference type="Proteomes" id="UP001060170">
    <property type="component" value="Chromosome 7"/>
</dbReference>
<protein>
    <submittedName>
        <fullName evidence="1">Uncharacterized protein</fullName>
    </submittedName>
</protein>
<accession>A0ACC0EFN6</accession>
<dbReference type="EMBL" id="CM045871">
    <property type="protein sequence ID" value="KAI7951599.1"/>
    <property type="molecule type" value="Genomic_DNA"/>
</dbReference>
<proteinExistence type="predicted"/>